<feature type="domain" description="Nitroreductase" evidence="3">
    <location>
        <begin position="7"/>
        <end position="158"/>
    </location>
</feature>
<comment type="caution">
    <text evidence="4">The sequence shown here is derived from an EMBL/GenBank/DDBJ whole genome shotgun (WGS) entry which is preliminary data.</text>
</comment>
<dbReference type="Gene3D" id="3.40.109.10">
    <property type="entry name" value="NADH Oxidase"/>
    <property type="match status" value="1"/>
</dbReference>
<accession>A0A7J3ZL65</accession>
<evidence type="ECO:0000256" key="1">
    <source>
        <dbReference type="ARBA" id="ARBA00007118"/>
    </source>
</evidence>
<reference evidence="4" key="1">
    <citation type="journal article" date="2020" name="mSystems">
        <title>Genome- and Community-Level Interaction Insights into Carbon Utilization and Element Cycling Functions of Hydrothermarchaeota in Hydrothermal Sediment.</title>
        <authorList>
            <person name="Zhou Z."/>
            <person name="Liu Y."/>
            <person name="Xu W."/>
            <person name="Pan J."/>
            <person name="Luo Z.H."/>
            <person name="Li M."/>
        </authorList>
    </citation>
    <scope>NUCLEOTIDE SEQUENCE [LARGE SCALE GENOMIC DNA]</scope>
    <source>
        <strain evidence="4">SpSt-1116</strain>
    </source>
</reference>
<dbReference type="GO" id="GO:0016491">
    <property type="term" value="F:oxidoreductase activity"/>
    <property type="evidence" value="ECO:0007669"/>
    <property type="project" value="UniProtKB-KW"/>
</dbReference>
<keyword evidence="2" id="KW-0560">Oxidoreductase</keyword>
<dbReference type="SUPFAM" id="SSF55469">
    <property type="entry name" value="FMN-dependent nitroreductase-like"/>
    <property type="match status" value="1"/>
</dbReference>
<proteinExistence type="inferred from homology"/>
<evidence type="ECO:0000313" key="4">
    <source>
        <dbReference type="EMBL" id="HHQ80778.1"/>
    </source>
</evidence>
<dbReference type="EMBL" id="DRZC01000072">
    <property type="protein sequence ID" value="HHQ80778.1"/>
    <property type="molecule type" value="Genomic_DNA"/>
</dbReference>
<name>A0A7J3ZL65_9CREN</name>
<dbReference type="PANTHER" id="PTHR43673">
    <property type="entry name" value="NAD(P)H NITROREDUCTASE YDGI-RELATED"/>
    <property type="match status" value="1"/>
</dbReference>
<evidence type="ECO:0000256" key="2">
    <source>
        <dbReference type="ARBA" id="ARBA00023002"/>
    </source>
</evidence>
<dbReference type="InterPro" id="IPR000415">
    <property type="entry name" value="Nitroreductase-like"/>
</dbReference>
<dbReference type="PANTHER" id="PTHR43673:SF10">
    <property type="entry name" value="NADH DEHYDROGENASE_NAD(P)H NITROREDUCTASE XCC3605-RELATED"/>
    <property type="match status" value="1"/>
</dbReference>
<gene>
    <name evidence="4" type="ORF">ENM78_04960</name>
</gene>
<protein>
    <submittedName>
        <fullName evidence="4">Nitroreductase family protein</fullName>
    </submittedName>
</protein>
<dbReference type="InterPro" id="IPR029479">
    <property type="entry name" value="Nitroreductase"/>
</dbReference>
<dbReference type="Pfam" id="PF00881">
    <property type="entry name" value="Nitroreductase"/>
    <property type="match status" value="1"/>
</dbReference>
<sequence length="180" mass="19994">MDVMNVIKARRSIRSFRSTSVPIELVKRVVEAGCWAPSGGNLQPWEFIIVTDPSVKERVVRTTYSGFDVNSEPQWWLLQAPVLIVACVDTKVPKARYGETGVFVAVLDVAMAVENILLEATSLGLGTCVVAGFREEELKRVLKIPRHVKPLLIVAVGYPERTPSPPSKRPVDSVIHFNSW</sequence>
<evidence type="ECO:0000259" key="3">
    <source>
        <dbReference type="Pfam" id="PF00881"/>
    </source>
</evidence>
<comment type="similarity">
    <text evidence="1">Belongs to the nitroreductase family.</text>
</comment>
<organism evidence="4">
    <name type="scientific">Fervidicoccus fontis</name>
    <dbReference type="NCBI Taxonomy" id="683846"/>
    <lineage>
        <taxon>Archaea</taxon>
        <taxon>Thermoproteota</taxon>
        <taxon>Thermoprotei</taxon>
        <taxon>Fervidicoccales</taxon>
        <taxon>Fervidicoccaceae</taxon>
        <taxon>Fervidicoccus</taxon>
    </lineage>
</organism>
<dbReference type="AlphaFoldDB" id="A0A7J3ZL65"/>